<dbReference type="EMBL" id="GACK01001922">
    <property type="protein sequence ID" value="JAA63112.1"/>
    <property type="molecule type" value="mRNA"/>
</dbReference>
<protein>
    <submittedName>
        <fullName evidence="2">Putative group viii salivary lipocalin</fullName>
    </submittedName>
</protein>
<name>L7MH29_RHIPC</name>
<evidence type="ECO:0000256" key="1">
    <source>
        <dbReference type="SAM" id="SignalP"/>
    </source>
</evidence>
<feature type="signal peptide" evidence="1">
    <location>
        <begin position="1"/>
        <end position="34"/>
    </location>
</feature>
<organism evidence="2">
    <name type="scientific">Rhipicephalus pulchellus</name>
    <name type="common">Yellow backed tick</name>
    <name type="synonym">Dermacentor pulchellus</name>
    <dbReference type="NCBI Taxonomy" id="72859"/>
    <lineage>
        <taxon>Eukaryota</taxon>
        <taxon>Metazoa</taxon>
        <taxon>Ecdysozoa</taxon>
        <taxon>Arthropoda</taxon>
        <taxon>Chelicerata</taxon>
        <taxon>Arachnida</taxon>
        <taxon>Acari</taxon>
        <taxon>Parasitiformes</taxon>
        <taxon>Ixodida</taxon>
        <taxon>Ixodoidea</taxon>
        <taxon>Ixodidae</taxon>
        <taxon>Rhipicephalinae</taxon>
        <taxon>Rhipicephalus</taxon>
        <taxon>Rhipicephalus</taxon>
    </lineage>
</organism>
<feature type="non-terminal residue" evidence="2">
    <location>
        <position position="1"/>
    </location>
</feature>
<reference evidence="2" key="2">
    <citation type="journal article" date="2015" name="J. Proteomics">
        <title>Sexual differences in the sialomes of the zebra tick, Rhipicephalus pulchellus.</title>
        <authorList>
            <person name="Tan A.W."/>
            <person name="Francischetti I.M."/>
            <person name="Slovak M."/>
            <person name="Kini R.M."/>
            <person name="Ribeiro J.M."/>
        </authorList>
    </citation>
    <scope>NUCLEOTIDE SEQUENCE</scope>
    <source>
        <tissue evidence="2">Salivary gland</tissue>
    </source>
</reference>
<keyword evidence="1" id="KW-0732">Signal</keyword>
<dbReference type="InterPro" id="IPR012674">
    <property type="entry name" value="Calycin"/>
</dbReference>
<sequence>PKTKRQLLREMKRLFCGLLALCVLVLFNASASSGDIIIPGNSSDTVVLVGYSSEMEQKGITCVKSNYQGRNKEWVNRTLEYKYKMFNDEENVDQEEKYTIEIKVSKYHDVLDVRTSGAAWLVQRSGGNYTYQIRHYDNTSLVISNYIRNISVWEPCSFWVKIQYANNFTQLANETFHKLCSNPKLVGYDIQACQDRYIG</sequence>
<dbReference type="Gene3D" id="2.40.128.20">
    <property type="match status" value="1"/>
</dbReference>
<evidence type="ECO:0000313" key="2">
    <source>
        <dbReference type="EMBL" id="JAA63112.1"/>
    </source>
</evidence>
<dbReference type="AlphaFoldDB" id="L7MH29"/>
<accession>L7MH29</accession>
<feature type="chain" id="PRO_5003981796" evidence="1">
    <location>
        <begin position="35"/>
        <end position="199"/>
    </location>
</feature>
<reference evidence="2" key="1">
    <citation type="submission" date="2012-11" db="EMBL/GenBank/DDBJ databases">
        <authorList>
            <person name="Lucero-Rivera Y.E."/>
            <person name="Tovar-Ramirez D."/>
        </authorList>
    </citation>
    <scope>NUCLEOTIDE SEQUENCE</scope>
    <source>
        <tissue evidence="2">Salivary gland</tissue>
    </source>
</reference>
<proteinExistence type="evidence at transcript level"/>